<dbReference type="PROSITE" id="PS51754">
    <property type="entry name" value="OVATE"/>
    <property type="match status" value="1"/>
</dbReference>
<organism evidence="9 10">
    <name type="scientific">Canna indica</name>
    <name type="common">Indian-shot</name>
    <dbReference type="NCBI Taxonomy" id="4628"/>
    <lineage>
        <taxon>Eukaryota</taxon>
        <taxon>Viridiplantae</taxon>
        <taxon>Streptophyta</taxon>
        <taxon>Embryophyta</taxon>
        <taxon>Tracheophyta</taxon>
        <taxon>Spermatophyta</taxon>
        <taxon>Magnoliopsida</taxon>
        <taxon>Liliopsida</taxon>
        <taxon>Zingiberales</taxon>
        <taxon>Cannaceae</taxon>
        <taxon>Canna</taxon>
    </lineage>
</organism>
<reference evidence="9 10" key="1">
    <citation type="submission" date="2023-10" db="EMBL/GenBank/DDBJ databases">
        <title>Chromosome-scale genome assembly provides insights into flower coloration mechanisms of Canna indica.</title>
        <authorList>
            <person name="Li C."/>
        </authorList>
    </citation>
    <scope>NUCLEOTIDE SEQUENCE [LARGE SCALE GENOMIC DNA]</scope>
    <source>
        <tissue evidence="9">Flower</tissue>
    </source>
</reference>
<evidence type="ECO:0000256" key="2">
    <source>
        <dbReference type="ARBA" id="ARBA00022491"/>
    </source>
</evidence>
<dbReference type="PANTHER" id="PTHR33057">
    <property type="entry name" value="TRANSCRIPTION REPRESSOR OFP7-RELATED"/>
    <property type="match status" value="1"/>
</dbReference>
<evidence type="ECO:0000259" key="8">
    <source>
        <dbReference type="PROSITE" id="PS51754"/>
    </source>
</evidence>
<dbReference type="EMBL" id="CP136890">
    <property type="protein sequence ID" value="WOK95724.1"/>
    <property type="molecule type" value="Genomic_DNA"/>
</dbReference>
<proteinExistence type="predicted"/>
<keyword evidence="5 6" id="KW-0539">Nucleus</keyword>
<accession>A0AAQ3Q4H5</accession>
<comment type="subcellular location">
    <subcellularLocation>
        <location evidence="1 6">Nucleus</location>
    </subcellularLocation>
</comment>
<dbReference type="InterPro" id="IPR038933">
    <property type="entry name" value="Ovate"/>
</dbReference>
<evidence type="ECO:0000313" key="9">
    <source>
        <dbReference type="EMBL" id="WOK95724.1"/>
    </source>
</evidence>
<dbReference type="Proteomes" id="UP001327560">
    <property type="component" value="Chromosome 1"/>
</dbReference>
<evidence type="ECO:0000256" key="6">
    <source>
        <dbReference type="RuleBase" id="RU367028"/>
    </source>
</evidence>
<evidence type="ECO:0000256" key="5">
    <source>
        <dbReference type="ARBA" id="ARBA00023242"/>
    </source>
</evidence>
<protein>
    <recommendedName>
        <fullName evidence="6">Transcription repressor</fullName>
    </recommendedName>
    <alternativeName>
        <fullName evidence="6">Ovate family protein</fullName>
    </alternativeName>
</protein>
<dbReference type="Pfam" id="PF04844">
    <property type="entry name" value="Ovate"/>
    <property type="match status" value="1"/>
</dbReference>
<dbReference type="PANTHER" id="PTHR33057:SF3">
    <property type="entry name" value="TRANSCRIPTION REPRESSOR"/>
    <property type="match status" value="1"/>
</dbReference>
<dbReference type="AlphaFoldDB" id="A0AAQ3Q4H5"/>
<keyword evidence="3 6" id="KW-0805">Transcription regulation</keyword>
<gene>
    <name evidence="9" type="ORF">Cni_G04431</name>
</gene>
<comment type="function">
    <text evidence="6">Transcriptional repressor that regulates multiple aspects of plant growth and development.</text>
</comment>
<keyword evidence="2 6" id="KW-0678">Repressor</keyword>
<feature type="region of interest" description="Disordered" evidence="7">
    <location>
        <begin position="185"/>
        <end position="214"/>
    </location>
</feature>
<keyword evidence="10" id="KW-1185">Reference proteome</keyword>
<keyword evidence="4 6" id="KW-0804">Transcription</keyword>
<feature type="compositionally biased region" description="Basic residues" evidence="7">
    <location>
        <begin position="185"/>
        <end position="213"/>
    </location>
</feature>
<evidence type="ECO:0000313" key="10">
    <source>
        <dbReference type="Proteomes" id="UP001327560"/>
    </source>
</evidence>
<evidence type="ECO:0000256" key="4">
    <source>
        <dbReference type="ARBA" id="ARBA00023163"/>
    </source>
</evidence>
<dbReference type="GO" id="GO:0045892">
    <property type="term" value="P:negative regulation of DNA-templated transcription"/>
    <property type="evidence" value="ECO:0007669"/>
    <property type="project" value="UniProtKB-UniRule"/>
</dbReference>
<sequence>MDYCKPTNTECTSKLNHRFAQLLLGSSCTTTIATCTRTKPPTSPHRRKLDLHSPFSAADRRRVAPLVHASVDTAEPSPPLIPMAALAHENGTKMEINFYDVADRSRKKTAVERKKKTAARRAEAKKTLLSNAYGFTSSSLEDSENELGLFSSGDDDDEEQEEEYWSTLFSSKIFSSDTTAFYTRSKNKRQYTRSKSMKSTRRPPPPPRRHVRGHSCGAIDQLRPLVSVSAPRASPKKEKSAALGAAGFAVVKRSSDPYCDFRSSMVEMIVERGMSRGRDLERLLRSYLTLNSPRHHQVILEAFNDIWEAIFGT</sequence>
<feature type="domain" description="OVATE" evidence="8">
    <location>
        <begin position="250"/>
        <end position="309"/>
    </location>
</feature>
<evidence type="ECO:0000256" key="3">
    <source>
        <dbReference type="ARBA" id="ARBA00023015"/>
    </source>
</evidence>
<dbReference type="GO" id="GO:0005634">
    <property type="term" value="C:nucleus"/>
    <property type="evidence" value="ECO:0007669"/>
    <property type="project" value="UniProtKB-SubCell"/>
</dbReference>
<evidence type="ECO:0000256" key="1">
    <source>
        <dbReference type="ARBA" id="ARBA00004123"/>
    </source>
</evidence>
<dbReference type="InterPro" id="IPR006458">
    <property type="entry name" value="Ovate_C"/>
</dbReference>
<dbReference type="NCBIfam" id="TIGR01568">
    <property type="entry name" value="A_thal_3678"/>
    <property type="match status" value="1"/>
</dbReference>
<name>A0AAQ3Q4H5_9LILI</name>
<evidence type="ECO:0000256" key="7">
    <source>
        <dbReference type="SAM" id="MobiDB-lite"/>
    </source>
</evidence>